<keyword evidence="8 15" id="KW-0378">Hydrolase</keyword>
<dbReference type="EC" id="3.1.21.10" evidence="14 15"/>
<keyword evidence="11 15" id="KW-0234">DNA repair</keyword>
<comment type="cofactor">
    <cofactor evidence="1">
        <name>Mg(2+)</name>
        <dbReference type="ChEBI" id="CHEBI:18420"/>
    </cofactor>
</comment>
<dbReference type="GO" id="GO:0000287">
    <property type="term" value="F:magnesium ion binding"/>
    <property type="evidence" value="ECO:0007669"/>
    <property type="project" value="InterPro"/>
</dbReference>
<dbReference type="Gene3D" id="3.30.1330.70">
    <property type="entry name" value="Holliday junction resolvase RusA"/>
    <property type="match status" value="1"/>
</dbReference>
<dbReference type="AlphaFoldDB" id="A0A4V1A9X0"/>
<comment type="subunit">
    <text evidence="2">Homodimer.</text>
</comment>
<evidence type="ECO:0000313" key="17">
    <source>
        <dbReference type="Proteomes" id="UP000293850"/>
    </source>
</evidence>
<evidence type="ECO:0000256" key="12">
    <source>
        <dbReference type="ARBA" id="ARBA00024745"/>
    </source>
</evidence>
<evidence type="ECO:0000256" key="13">
    <source>
        <dbReference type="ARBA" id="ARBA00029354"/>
    </source>
</evidence>
<keyword evidence="6 15" id="KW-0255">Endonuclease</keyword>
<evidence type="ECO:0000256" key="1">
    <source>
        <dbReference type="ARBA" id="ARBA00001946"/>
    </source>
</evidence>
<evidence type="ECO:0000256" key="10">
    <source>
        <dbReference type="ARBA" id="ARBA00023172"/>
    </source>
</evidence>
<evidence type="ECO:0000256" key="3">
    <source>
        <dbReference type="ARBA" id="ARBA00014885"/>
    </source>
</evidence>
<keyword evidence="5" id="KW-0479">Metal-binding</keyword>
<evidence type="ECO:0000256" key="2">
    <source>
        <dbReference type="ARBA" id="ARBA00011738"/>
    </source>
</evidence>
<comment type="function">
    <text evidence="12">Endonuclease that resolves Holliday junction intermediates made during homologous genetic recombination and DNA repair. Exhibits sequence and structure-selective cleavage of four-way DNA junctions, where it introduces symmetrical nicks in two strands of the same polarity at the 5' side of CC dinucleotides. Corrects the defects in genetic recombination and DNA repair associated with inactivation of RuvAB or RuvC.</text>
</comment>
<keyword evidence="7 15" id="KW-0227">DNA damage</keyword>
<comment type="function">
    <text evidence="15">Endonuclease that resolves Holliday junction intermediates made during homologous genetic recombination and DNA repair. Exhibits sequence and structure-selective cleavage of four-way DNA junctions, where it introduces symmetrical nicks in two strands of the same polarity at the 5' side of dinucleotides. Corrects the defects in genetic recombination and DNA repair associated with inactivation of ruvAB or ruvC.</text>
</comment>
<dbReference type="PIRSF" id="PIRSF001007">
    <property type="entry name" value="RusA"/>
    <property type="match status" value="1"/>
</dbReference>
<evidence type="ECO:0000256" key="15">
    <source>
        <dbReference type="PIRNR" id="PIRNR001007"/>
    </source>
</evidence>
<keyword evidence="9" id="KW-0460">Magnesium</keyword>
<organism evidence="16 17">
    <name type="scientific">Citrobacter arsenatis</name>
    <dbReference type="NCBI Taxonomy" id="2546350"/>
    <lineage>
        <taxon>Bacteria</taxon>
        <taxon>Pseudomonadati</taxon>
        <taxon>Pseudomonadota</taxon>
        <taxon>Gammaproteobacteria</taxon>
        <taxon>Enterobacterales</taxon>
        <taxon>Enterobacteriaceae</taxon>
        <taxon>Citrobacter</taxon>
    </lineage>
</organism>
<name>A0A4V1A9X0_9ENTR</name>
<sequence>MNIYRISLAWPPSNNRYYRHNRGRTHISEEGKKYRDLVAEIIKEEMLDIGITSPLKVRIECHMPDRRRRDLDNLQKAAFDALTKAGFWMDDVQVVDYRVVKMPVVKGGRLELTITELESA</sequence>
<keyword evidence="10" id="KW-0233">DNA recombination</keyword>
<dbReference type="GO" id="GO:0006310">
    <property type="term" value="P:DNA recombination"/>
    <property type="evidence" value="ECO:0007669"/>
    <property type="project" value="UniProtKB-KW"/>
</dbReference>
<proteinExistence type="inferred from homology"/>
<dbReference type="RefSeq" id="WP_133085973.1">
    <property type="nucleotide sequence ID" value="NZ_CP037864.1"/>
</dbReference>
<comment type="catalytic activity">
    <reaction evidence="13 15">
        <text>Endonucleolytic cleavage at a junction such as a reciprocal single-stranded crossover between two homologous DNA duplexes (Holliday junction).</text>
        <dbReference type="EC" id="3.1.21.10"/>
    </reaction>
</comment>
<evidence type="ECO:0000256" key="7">
    <source>
        <dbReference type="ARBA" id="ARBA00022763"/>
    </source>
</evidence>
<accession>A0A4V1A9X0</accession>
<keyword evidence="17" id="KW-1185">Reference proteome</keyword>
<evidence type="ECO:0000256" key="5">
    <source>
        <dbReference type="ARBA" id="ARBA00022723"/>
    </source>
</evidence>
<evidence type="ECO:0000313" key="16">
    <source>
        <dbReference type="EMBL" id="QBM22320.1"/>
    </source>
</evidence>
<dbReference type="KEGG" id="cars:E1B03_07655"/>
<evidence type="ECO:0000256" key="8">
    <source>
        <dbReference type="ARBA" id="ARBA00022801"/>
    </source>
</evidence>
<dbReference type="Proteomes" id="UP000293850">
    <property type="component" value="Chromosome"/>
</dbReference>
<dbReference type="SUPFAM" id="SSF103084">
    <property type="entry name" value="Holliday junction resolvase RusA"/>
    <property type="match status" value="1"/>
</dbReference>
<dbReference type="InterPro" id="IPR016281">
    <property type="entry name" value="Endonuclease_RusA"/>
</dbReference>
<evidence type="ECO:0000256" key="6">
    <source>
        <dbReference type="ARBA" id="ARBA00022759"/>
    </source>
</evidence>
<evidence type="ECO:0000256" key="11">
    <source>
        <dbReference type="ARBA" id="ARBA00023204"/>
    </source>
</evidence>
<keyword evidence="4 15" id="KW-0540">Nuclease</keyword>
<comment type="similarity">
    <text evidence="15">Belongs to the rusA family.</text>
</comment>
<protein>
    <recommendedName>
        <fullName evidence="3 15">Crossover junction endodeoxyribonuclease rusA</fullName>
        <ecNumber evidence="14 15">3.1.21.10</ecNumber>
    </recommendedName>
</protein>
<evidence type="ECO:0000256" key="9">
    <source>
        <dbReference type="ARBA" id="ARBA00022842"/>
    </source>
</evidence>
<dbReference type="InterPro" id="IPR008822">
    <property type="entry name" value="Endonuclease_RusA-like"/>
</dbReference>
<dbReference type="GO" id="GO:0008821">
    <property type="term" value="F:crossover junction DNA endonuclease activity"/>
    <property type="evidence" value="ECO:0007669"/>
    <property type="project" value="UniProtKB-EC"/>
</dbReference>
<dbReference type="Pfam" id="PF05866">
    <property type="entry name" value="RusA"/>
    <property type="match status" value="1"/>
</dbReference>
<dbReference type="InterPro" id="IPR036614">
    <property type="entry name" value="RusA-like_sf"/>
</dbReference>
<gene>
    <name evidence="16" type="ORF">E1B03_07655</name>
</gene>
<evidence type="ECO:0000256" key="4">
    <source>
        <dbReference type="ARBA" id="ARBA00022722"/>
    </source>
</evidence>
<dbReference type="EMBL" id="CP037864">
    <property type="protein sequence ID" value="QBM22320.1"/>
    <property type="molecule type" value="Genomic_DNA"/>
</dbReference>
<dbReference type="NCBIfam" id="NF007305">
    <property type="entry name" value="PRK09786.1"/>
    <property type="match status" value="1"/>
</dbReference>
<reference evidence="16 17" key="1">
    <citation type="submission" date="2019-03" db="EMBL/GenBank/DDBJ databases">
        <title>Complete genome sequence of an arsenate-respiring bacteria, Citrobacter sp. LY-1.</title>
        <authorList>
            <person name="Wang H."/>
            <person name="Liu Y."/>
            <person name="Li Q."/>
            <person name="Huang J."/>
        </authorList>
    </citation>
    <scope>NUCLEOTIDE SEQUENCE [LARGE SCALE GENOMIC DNA]</scope>
    <source>
        <strain evidence="16 17">LY-1</strain>
    </source>
</reference>
<dbReference type="GO" id="GO:0006281">
    <property type="term" value="P:DNA repair"/>
    <property type="evidence" value="ECO:0007669"/>
    <property type="project" value="UniProtKB-KW"/>
</dbReference>
<evidence type="ECO:0000256" key="14">
    <source>
        <dbReference type="ARBA" id="ARBA00029488"/>
    </source>
</evidence>